<evidence type="ECO:0000313" key="3">
    <source>
        <dbReference type="Proteomes" id="UP000614350"/>
    </source>
</evidence>
<feature type="region of interest" description="Disordered" evidence="1">
    <location>
        <begin position="31"/>
        <end position="91"/>
    </location>
</feature>
<evidence type="ECO:0000256" key="1">
    <source>
        <dbReference type="SAM" id="MobiDB-lite"/>
    </source>
</evidence>
<reference evidence="2" key="1">
    <citation type="journal article" date="2020" name="G3 (Bethesda)">
        <title>High-Quality Assemblies for Three Invasive Social Wasps from the &lt;i&gt;Vespula&lt;/i&gt; Genus.</title>
        <authorList>
            <person name="Harrop T.W.R."/>
            <person name="Guhlin J."/>
            <person name="McLaughlin G.M."/>
            <person name="Permina E."/>
            <person name="Stockwell P."/>
            <person name="Gilligan J."/>
            <person name="Le Lec M.F."/>
            <person name="Gruber M.A.M."/>
            <person name="Quinn O."/>
            <person name="Lovegrove M."/>
            <person name="Duncan E.J."/>
            <person name="Remnant E.J."/>
            <person name="Van Eeckhoven J."/>
            <person name="Graham B."/>
            <person name="Knapp R.A."/>
            <person name="Langford K.W."/>
            <person name="Kronenberg Z."/>
            <person name="Press M.O."/>
            <person name="Eacker S.M."/>
            <person name="Wilson-Rankin E.E."/>
            <person name="Purcell J."/>
            <person name="Lester P.J."/>
            <person name="Dearden P.K."/>
        </authorList>
    </citation>
    <scope>NUCLEOTIDE SEQUENCE</scope>
    <source>
        <strain evidence="2">Marl-1</strain>
    </source>
</reference>
<dbReference type="EMBL" id="JACSEA010000006">
    <property type="protein sequence ID" value="KAF7398739.1"/>
    <property type="molecule type" value="Genomic_DNA"/>
</dbReference>
<protein>
    <submittedName>
        <fullName evidence="2">Uncharacterized protein</fullName>
    </submittedName>
</protein>
<dbReference type="Proteomes" id="UP000614350">
    <property type="component" value="Unassembled WGS sequence"/>
</dbReference>
<organism evidence="2 3">
    <name type="scientific">Vespula vulgaris</name>
    <name type="common">Yellow jacket</name>
    <name type="synonym">Wasp</name>
    <dbReference type="NCBI Taxonomy" id="7454"/>
    <lineage>
        <taxon>Eukaryota</taxon>
        <taxon>Metazoa</taxon>
        <taxon>Ecdysozoa</taxon>
        <taxon>Arthropoda</taxon>
        <taxon>Hexapoda</taxon>
        <taxon>Insecta</taxon>
        <taxon>Pterygota</taxon>
        <taxon>Neoptera</taxon>
        <taxon>Endopterygota</taxon>
        <taxon>Hymenoptera</taxon>
        <taxon>Apocrita</taxon>
        <taxon>Aculeata</taxon>
        <taxon>Vespoidea</taxon>
        <taxon>Vespidae</taxon>
        <taxon>Vespinae</taxon>
        <taxon>Vespula</taxon>
    </lineage>
</organism>
<feature type="compositionally biased region" description="Polar residues" evidence="1">
    <location>
        <begin position="76"/>
        <end position="91"/>
    </location>
</feature>
<comment type="caution">
    <text evidence="2">The sequence shown here is derived from an EMBL/GenBank/DDBJ whole genome shotgun (WGS) entry which is preliminary data.</text>
</comment>
<evidence type="ECO:0000313" key="2">
    <source>
        <dbReference type="EMBL" id="KAF7398739.1"/>
    </source>
</evidence>
<dbReference type="AlphaFoldDB" id="A0A834K1N0"/>
<proteinExistence type="predicted"/>
<gene>
    <name evidence="2" type="ORF">HZH66_006636</name>
</gene>
<keyword evidence="3" id="KW-1185">Reference proteome</keyword>
<name>A0A834K1N0_VESVU</name>
<accession>A0A834K1N0</accession>
<sequence length="91" mass="10281">MVLGMNLCSRKWCERLKEKLNQTEHSRELLIRTDNSSSLDAGGLTSRRSIGRQAETETKTETEIEIETEAEASKLASKQASRQGTVWTLRV</sequence>